<comment type="caution">
    <text evidence="2">The sequence shown here is derived from an EMBL/GenBank/DDBJ whole genome shotgun (WGS) entry which is preliminary data.</text>
</comment>
<keyword evidence="2" id="KW-0808">Transferase</keyword>
<dbReference type="AlphaFoldDB" id="A0A7K1LP37"/>
<sequence>MRILDKNELTPADKLAVLNLWNNEYPINLRYHDVKEFENYLQALEDKSHALLLDDNDRVLGWYFDFIRDKKRWFAAILDSEIQGKGYGSKLIKRAMKSRKELHGWVIDSDAYLKNNGQAYRSPLSFYKKLGFKIDASVRLETSRLSAVKIFWTL</sequence>
<evidence type="ECO:0000259" key="1">
    <source>
        <dbReference type="PROSITE" id="PS51186"/>
    </source>
</evidence>
<dbReference type="InterPro" id="IPR016181">
    <property type="entry name" value="Acyl_CoA_acyltransferase"/>
</dbReference>
<keyword evidence="3" id="KW-1185">Reference proteome</keyword>
<dbReference type="Proteomes" id="UP000460416">
    <property type="component" value="Unassembled WGS sequence"/>
</dbReference>
<organism evidence="2 3">
    <name type="scientific">Christiangramia aestuarii</name>
    <dbReference type="NCBI Taxonomy" id="1028746"/>
    <lineage>
        <taxon>Bacteria</taxon>
        <taxon>Pseudomonadati</taxon>
        <taxon>Bacteroidota</taxon>
        <taxon>Flavobacteriia</taxon>
        <taxon>Flavobacteriales</taxon>
        <taxon>Flavobacteriaceae</taxon>
        <taxon>Christiangramia</taxon>
    </lineage>
</organism>
<dbReference type="EMBL" id="VJVW01000002">
    <property type="protein sequence ID" value="MUP42310.1"/>
    <property type="molecule type" value="Genomic_DNA"/>
</dbReference>
<reference evidence="2 3" key="1">
    <citation type="submission" date="2019-07" db="EMBL/GenBank/DDBJ databases">
        <title>Gramella aestuarii sp. nov., isolated from a tidal flat, and emended description of Gramella echinicola.</title>
        <authorList>
            <person name="Liu L."/>
        </authorList>
    </citation>
    <scope>NUCLEOTIDE SEQUENCE [LARGE SCALE GENOMIC DNA]</scope>
    <source>
        <strain evidence="2 3">BS12</strain>
    </source>
</reference>
<gene>
    <name evidence="2" type="ORF">FLP08_06980</name>
</gene>
<dbReference type="InterPro" id="IPR000182">
    <property type="entry name" value="GNAT_dom"/>
</dbReference>
<evidence type="ECO:0000313" key="3">
    <source>
        <dbReference type="Proteomes" id="UP000460416"/>
    </source>
</evidence>
<feature type="domain" description="N-acetyltransferase" evidence="1">
    <location>
        <begin position="4"/>
        <end position="154"/>
    </location>
</feature>
<dbReference type="SUPFAM" id="SSF55729">
    <property type="entry name" value="Acyl-CoA N-acyltransferases (Nat)"/>
    <property type="match status" value="1"/>
</dbReference>
<dbReference type="OrthoDB" id="1073140at2"/>
<dbReference type="GO" id="GO:0016747">
    <property type="term" value="F:acyltransferase activity, transferring groups other than amino-acyl groups"/>
    <property type="evidence" value="ECO:0007669"/>
    <property type="project" value="InterPro"/>
</dbReference>
<evidence type="ECO:0000313" key="2">
    <source>
        <dbReference type="EMBL" id="MUP42310.1"/>
    </source>
</evidence>
<dbReference type="Pfam" id="PF13508">
    <property type="entry name" value="Acetyltransf_7"/>
    <property type="match status" value="1"/>
</dbReference>
<dbReference type="PROSITE" id="PS51186">
    <property type="entry name" value="GNAT"/>
    <property type="match status" value="1"/>
</dbReference>
<dbReference type="RefSeq" id="WP_156275354.1">
    <property type="nucleotide sequence ID" value="NZ_BAABGI010000001.1"/>
</dbReference>
<proteinExistence type="predicted"/>
<protein>
    <submittedName>
        <fullName evidence="2">GNAT family N-acetyltransferase</fullName>
    </submittedName>
</protein>
<name>A0A7K1LP37_9FLAO</name>
<dbReference type="CDD" id="cd04301">
    <property type="entry name" value="NAT_SF"/>
    <property type="match status" value="1"/>
</dbReference>
<dbReference type="Gene3D" id="3.40.630.30">
    <property type="match status" value="1"/>
</dbReference>
<accession>A0A7K1LP37</accession>